<protein>
    <recommendedName>
        <fullName evidence="11">Ferrichrome transport system permease FhuB</fullName>
    </recommendedName>
</protein>
<feature type="transmembrane region" description="Helical" evidence="8">
    <location>
        <begin position="193"/>
        <end position="217"/>
    </location>
</feature>
<dbReference type="PANTHER" id="PTHR30472">
    <property type="entry name" value="FERRIC ENTEROBACTIN TRANSPORT SYSTEM PERMEASE PROTEIN"/>
    <property type="match status" value="1"/>
</dbReference>
<dbReference type="CDD" id="cd06550">
    <property type="entry name" value="TM_ABC_iron-siderophores_like"/>
    <property type="match status" value="1"/>
</dbReference>
<evidence type="ECO:0000256" key="7">
    <source>
        <dbReference type="ARBA" id="ARBA00023136"/>
    </source>
</evidence>
<dbReference type="FunFam" id="1.10.3470.10:FF:000001">
    <property type="entry name" value="Vitamin B12 ABC transporter permease BtuC"/>
    <property type="match status" value="1"/>
</dbReference>
<evidence type="ECO:0000256" key="6">
    <source>
        <dbReference type="ARBA" id="ARBA00022989"/>
    </source>
</evidence>
<feature type="transmembrane region" description="Helical" evidence="8">
    <location>
        <begin position="7"/>
        <end position="27"/>
    </location>
</feature>
<evidence type="ECO:0000256" key="4">
    <source>
        <dbReference type="ARBA" id="ARBA00022475"/>
    </source>
</evidence>
<evidence type="ECO:0000256" key="3">
    <source>
        <dbReference type="ARBA" id="ARBA00022448"/>
    </source>
</evidence>
<feature type="transmembrane region" description="Helical" evidence="8">
    <location>
        <begin position="89"/>
        <end position="108"/>
    </location>
</feature>
<feature type="transmembrane region" description="Helical" evidence="8">
    <location>
        <begin position="147"/>
        <end position="169"/>
    </location>
</feature>
<dbReference type="InterPro" id="IPR037294">
    <property type="entry name" value="ABC_BtuC-like"/>
</dbReference>
<keyword evidence="5 8" id="KW-0812">Transmembrane</keyword>
<dbReference type="EMBL" id="JXKQ01000008">
    <property type="protein sequence ID" value="OJG45129.1"/>
    <property type="molecule type" value="Genomic_DNA"/>
</dbReference>
<evidence type="ECO:0008006" key="11">
    <source>
        <dbReference type="Google" id="ProtNLM"/>
    </source>
</evidence>
<dbReference type="GO" id="GO:0022857">
    <property type="term" value="F:transmembrane transporter activity"/>
    <property type="evidence" value="ECO:0007669"/>
    <property type="project" value="InterPro"/>
</dbReference>
<dbReference type="SUPFAM" id="SSF81345">
    <property type="entry name" value="ABC transporter involved in vitamin B12 uptake, BtuC"/>
    <property type="match status" value="1"/>
</dbReference>
<feature type="transmembrane region" description="Helical" evidence="8">
    <location>
        <begin position="306"/>
        <end position="322"/>
    </location>
</feature>
<feature type="transmembrane region" description="Helical" evidence="8">
    <location>
        <begin position="273"/>
        <end position="294"/>
    </location>
</feature>
<keyword evidence="6 8" id="KW-1133">Transmembrane helix</keyword>
<organism evidence="9 10">
    <name type="scientific">Enterococcus hermanniensis</name>
    <dbReference type="NCBI Taxonomy" id="249189"/>
    <lineage>
        <taxon>Bacteria</taxon>
        <taxon>Bacillati</taxon>
        <taxon>Bacillota</taxon>
        <taxon>Bacilli</taxon>
        <taxon>Lactobacillales</taxon>
        <taxon>Enterococcaceae</taxon>
        <taxon>Enterococcus</taxon>
    </lineage>
</organism>
<dbReference type="InterPro" id="IPR000522">
    <property type="entry name" value="ABC_transptr_permease_BtuC"/>
</dbReference>
<dbReference type="AlphaFoldDB" id="A0A1L8TLB3"/>
<keyword evidence="4" id="KW-1003">Cell membrane</keyword>
<reference evidence="9 10" key="1">
    <citation type="submission" date="2014-12" db="EMBL/GenBank/DDBJ databases">
        <title>Draft genome sequences of 29 type strains of Enterococci.</title>
        <authorList>
            <person name="Zhong Z."/>
            <person name="Sun Z."/>
            <person name="Liu W."/>
            <person name="Zhang W."/>
            <person name="Zhang H."/>
        </authorList>
    </citation>
    <scope>NUCLEOTIDE SEQUENCE [LARGE SCALE GENOMIC DNA]</scope>
    <source>
        <strain evidence="9 10">DSM 17122</strain>
    </source>
</reference>
<comment type="similarity">
    <text evidence="2">Belongs to the binding-protein-dependent transport system permease family. FecCD subfamily.</text>
</comment>
<dbReference type="Gene3D" id="1.10.3470.10">
    <property type="entry name" value="ABC transporter involved in vitamin B12 uptake, BtuC"/>
    <property type="match status" value="1"/>
</dbReference>
<feature type="transmembrane region" description="Helical" evidence="8">
    <location>
        <begin position="60"/>
        <end position="77"/>
    </location>
</feature>
<evidence type="ECO:0000313" key="9">
    <source>
        <dbReference type="EMBL" id="OJG45129.1"/>
    </source>
</evidence>
<evidence type="ECO:0000256" key="8">
    <source>
        <dbReference type="SAM" id="Phobius"/>
    </source>
</evidence>
<dbReference type="OrthoDB" id="9811721at2"/>
<keyword evidence="10" id="KW-1185">Reference proteome</keyword>
<dbReference type="RefSeq" id="WP_071858292.1">
    <property type="nucleotide sequence ID" value="NZ_JBHSHK010000005.1"/>
</dbReference>
<dbReference type="GO" id="GO:0005886">
    <property type="term" value="C:plasma membrane"/>
    <property type="evidence" value="ECO:0007669"/>
    <property type="project" value="UniProtKB-SubCell"/>
</dbReference>
<keyword evidence="3" id="KW-0813">Transport</keyword>
<proteinExistence type="inferred from homology"/>
<dbReference type="PANTHER" id="PTHR30472:SF1">
    <property type="entry name" value="FE(3+) DICITRATE TRANSPORT SYSTEM PERMEASE PROTEIN FECC-RELATED"/>
    <property type="match status" value="1"/>
</dbReference>
<name>A0A1L8TLB3_9ENTE</name>
<evidence type="ECO:0000256" key="1">
    <source>
        <dbReference type="ARBA" id="ARBA00004651"/>
    </source>
</evidence>
<evidence type="ECO:0000256" key="5">
    <source>
        <dbReference type="ARBA" id="ARBA00022692"/>
    </source>
</evidence>
<comment type="caution">
    <text evidence="9">The sequence shown here is derived from an EMBL/GenBank/DDBJ whole genome shotgun (WGS) entry which is preliminary data.</text>
</comment>
<keyword evidence="7 8" id="KW-0472">Membrane</keyword>
<accession>A0A1L8TLB3</accession>
<dbReference type="GO" id="GO:0033214">
    <property type="term" value="P:siderophore-iron import into cell"/>
    <property type="evidence" value="ECO:0007669"/>
    <property type="project" value="TreeGrafter"/>
</dbReference>
<feature type="transmembrane region" description="Helical" evidence="8">
    <location>
        <begin position="238"/>
        <end position="261"/>
    </location>
</feature>
<evidence type="ECO:0000256" key="2">
    <source>
        <dbReference type="ARBA" id="ARBA00007935"/>
    </source>
</evidence>
<dbReference type="STRING" id="249189.RV04_GL002443"/>
<feature type="transmembrane region" description="Helical" evidence="8">
    <location>
        <begin position="114"/>
        <end position="135"/>
    </location>
</feature>
<sequence>MTERKVFFPIVILGLVIAMFLSLRYGAVTSKWTDVSQALLHFNASNQGEQLVRYLRLPRMIGAVLVGAGFAVSGALMQGITSNPIADSGLLGINSGASLGLALIFALTANPAPIVGLAGSFLGALVAILLIYLVSTRVSFGLSPVRIVLLGAALSAFFSAISQSINLMFDLNQSMTFWFVGGTSNITWEQVRIIFPIVLIGLIGSCMISSQVTLLSLGDETALNLGRNPNRIRRLSMFCVLLLAGSAVSLVGTISFIGLIVPHIVRYFVGHDYRYVVPASAVFGALFFVVADVASRLVAPPLETPTGVIITIIGVPFLLLQIRKGSL</sequence>
<gene>
    <name evidence="9" type="ORF">RV04_GL002443</name>
</gene>
<comment type="subcellular location">
    <subcellularLocation>
        <location evidence="1">Cell membrane</location>
        <topology evidence="1">Multi-pass membrane protein</topology>
    </subcellularLocation>
</comment>
<dbReference type="Pfam" id="PF01032">
    <property type="entry name" value="FecCD"/>
    <property type="match status" value="1"/>
</dbReference>
<dbReference type="Proteomes" id="UP000182077">
    <property type="component" value="Unassembled WGS sequence"/>
</dbReference>
<evidence type="ECO:0000313" key="10">
    <source>
        <dbReference type="Proteomes" id="UP000182077"/>
    </source>
</evidence>